<gene>
    <name evidence="3" type="ORF">D0859_15917</name>
    <name evidence="2" type="ORF">D0860_00901</name>
</gene>
<evidence type="ECO:0000313" key="5">
    <source>
        <dbReference type="Proteomes" id="UP000281677"/>
    </source>
</evidence>
<proteinExistence type="predicted"/>
<sequence>MLPLRRLALHRARSISFQPIRRESTQRYEPPSQPEGQQKSNATRDFYRTFSRPLIKNFLIAVAVYQVLYYGWAKLESIDVKREKEGEMRSLQGEIDRLTAKDPESKKHWTDAEYSTENAQNGLPALAGRPWPGDYVPTWLNARRWQSLRDD</sequence>
<evidence type="ECO:0000313" key="3">
    <source>
        <dbReference type="EMBL" id="RMZ20083.1"/>
    </source>
</evidence>
<accession>A0A3M7HTR0</accession>
<dbReference type="AlphaFoldDB" id="A0A3M7HTR0"/>
<dbReference type="Proteomes" id="UP000280598">
    <property type="component" value="Unassembled WGS sequence"/>
</dbReference>
<dbReference type="VEuPathDB" id="FungiDB:BTJ68_12719"/>
<organism evidence="2 4">
    <name type="scientific">Hortaea werneckii</name>
    <name type="common">Black yeast</name>
    <name type="synonym">Cladosporium werneckii</name>
    <dbReference type="NCBI Taxonomy" id="91943"/>
    <lineage>
        <taxon>Eukaryota</taxon>
        <taxon>Fungi</taxon>
        <taxon>Dikarya</taxon>
        <taxon>Ascomycota</taxon>
        <taxon>Pezizomycotina</taxon>
        <taxon>Dothideomycetes</taxon>
        <taxon>Dothideomycetidae</taxon>
        <taxon>Mycosphaerellales</taxon>
        <taxon>Teratosphaeriaceae</taxon>
        <taxon>Hortaea</taxon>
    </lineage>
</organism>
<feature type="compositionally biased region" description="Basic and acidic residues" evidence="1">
    <location>
        <begin position="93"/>
        <end position="111"/>
    </location>
</feature>
<evidence type="ECO:0000256" key="1">
    <source>
        <dbReference type="SAM" id="MobiDB-lite"/>
    </source>
</evidence>
<evidence type="ECO:0000313" key="4">
    <source>
        <dbReference type="Proteomes" id="UP000280598"/>
    </source>
</evidence>
<evidence type="ECO:0000313" key="2">
    <source>
        <dbReference type="EMBL" id="RMZ16628.1"/>
    </source>
</evidence>
<dbReference type="EMBL" id="QWIS01000010">
    <property type="protein sequence ID" value="RMZ16628.1"/>
    <property type="molecule type" value="Genomic_DNA"/>
</dbReference>
<reference evidence="4 5" key="1">
    <citation type="journal article" date="2018" name="BMC Genomics">
        <title>Genomic evidence for intraspecific hybridization in a clonal and extremely halotolerant yeast.</title>
        <authorList>
            <person name="Gostincar C."/>
            <person name="Stajich J.E."/>
            <person name="Zupancic J."/>
            <person name="Zalar P."/>
            <person name="Gunde-Cimerman N."/>
        </authorList>
    </citation>
    <scope>NUCLEOTIDE SEQUENCE [LARGE SCALE GENOMIC DNA]</scope>
    <source>
        <strain evidence="3 5">EXF-120</strain>
        <strain evidence="2 4">EXF-562</strain>
    </source>
</reference>
<feature type="region of interest" description="Disordered" evidence="1">
    <location>
        <begin position="20"/>
        <end position="43"/>
    </location>
</feature>
<feature type="region of interest" description="Disordered" evidence="1">
    <location>
        <begin position="93"/>
        <end position="129"/>
    </location>
</feature>
<feature type="compositionally biased region" description="Polar residues" evidence="1">
    <location>
        <begin position="34"/>
        <end position="43"/>
    </location>
</feature>
<name>A0A3M7HTR0_HORWE</name>
<comment type="caution">
    <text evidence="2">The sequence shown here is derived from an EMBL/GenBank/DDBJ whole genome shotgun (WGS) entry which is preliminary data.</text>
</comment>
<dbReference type="OrthoDB" id="2120024at2759"/>
<dbReference type="Proteomes" id="UP000281677">
    <property type="component" value="Unassembled WGS sequence"/>
</dbReference>
<dbReference type="EMBL" id="QWIT01000870">
    <property type="protein sequence ID" value="RMZ20083.1"/>
    <property type="molecule type" value="Genomic_DNA"/>
</dbReference>
<protein>
    <submittedName>
        <fullName evidence="2">Uncharacterized protein</fullName>
    </submittedName>
</protein>